<evidence type="ECO:0000256" key="1">
    <source>
        <dbReference type="SAM" id="MobiDB-lite"/>
    </source>
</evidence>
<feature type="region of interest" description="Disordered" evidence="1">
    <location>
        <begin position="1"/>
        <end position="20"/>
    </location>
</feature>
<dbReference type="Proteomes" id="UP000095287">
    <property type="component" value="Unplaced"/>
</dbReference>
<organism evidence="2 3">
    <name type="scientific">Steinernema glaseri</name>
    <dbReference type="NCBI Taxonomy" id="37863"/>
    <lineage>
        <taxon>Eukaryota</taxon>
        <taxon>Metazoa</taxon>
        <taxon>Ecdysozoa</taxon>
        <taxon>Nematoda</taxon>
        <taxon>Chromadorea</taxon>
        <taxon>Rhabditida</taxon>
        <taxon>Tylenchina</taxon>
        <taxon>Panagrolaimomorpha</taxon>
        <taxon>Strongyloidoidea</taxon>
        <taxon>Steinernematidae</taxon>
        <taxon>Steinernema</taxon>
    </lineage>
</organism>
<evidence type="ECO:0000313" key="2">
    <source>
        <dbReference type="Proteomes" id="UP000095287"/>
    </source>
</evidence>
<feature type="compositionally biased region" description="Basic and acidic residues" evidence="1">
    <location>
        <begin position="69"/>
        <end position="79"/>
    </location>
</feature>
<name>A0A1I8AL25_9BILA</name>
<keyword evidence="2" id="KW-1185">Reference proteome</keyword>
<protein>
    <submittedName>
        <fullName evidence="3">Uncharacterized protein</fullName>
    </submittedName>
</protein>
<proteinExistence type="predicted"/>
<dbReference type="WBParaSite" id="L893_g67.t1">
    <property type="protein sequence ID" value="L893_g67.t1"/>
    <property type="gene ID" value="L893_g67"/>
</dbReference>
<feature type="region of interest" description="Disordered" evidence="1">
    <location>
        <begin position="65"/>
        <end position="97"/>
    </location>
</feature>
<dbReference type="AlphaFoldDB" id="A0A1I8AL25"/>
<reference evidence="3" key="1">
    <citation type="submission" date="2016-11" db="UniProtKB">
        <authorList>
            <consortium name="WormBaseParasite"/>
        </authorList>
    </citation>
    <scope>IDENTIFICATION</scope>
</reference>
<evidence type="ECO:0000313" key="3">
    <source>
        <dbReference type="WBParaSite" id="L893_g67.t1"/>
    </source>
</evidence>
<sequence length="173" mass="19665">MSPLKNHTVLPPRSTVPSRAPISLSAVPGLRRFLRLLRASSSFCRPPNLSLSEVMSSDNAQPKFKILKRPSDERTKKNDVTNATTPGNSEKRDSYGAQSKNDGCFCGAYFSDTETWCLRDRDRDSKGFETETETLEREKAVNRWLNNWTEVQEADCERFCEMQVVQKTTNSHT</sequence>
<accession>A0A1I8AL25</accession>